<dbReference type="Pfam" id="PF12271">
    <property type="entry name" value="Chs7"/>
    <property type="match status" value="1"/>
</dbReference>
<feature type="transmembrane region" description="Helical" evidence="1">
    <location>
        <begin position="167"/>
        <end position="187"/>
    </location>
</feature>
<evidence type="ECO:0000313" key="3">
    <source>
        <dbReference type="Proteomes" id="UP000030655"/>
    </source>
</evidence>
<organism evidence="2 3">
    <name type="scientific">Anncaliia algerae PRA339</name>
    <dbReference type="NCBI Taxonomy" id="1288291"/>
    <lineage>
        <taxon>Eukaryota</taxon>
        <taxon>Fungi</taxon>
        <taxon>Fungi incertae sedis</taxon>
        <taxon>Microsporidia</taxon>
        <taxon>Tubulinosematoidea</taxon>
        <taxon>Tubulinosematidae</taxon>
        <taxon>Anncaliia</taxon>
    </lineage>
</organism>
<dbReference type="OrthoDB" id="2189463at2759"/>
<keyword evidence="3" id="KW-1185">Reference proteome</keyword>
<keyword evidence="1" id="KW-0472">Membrane</keyword>
<feature type="transmembrane region" description="Helical" evidence="1">
    <location>
        <begin position="199"/>
        <end position="221"/>
    </location>
</feature>
<reference evidence="2 3" key="2">
    <citation type="submission" date="2014-03" db="EMBL/GenBank/DDBJ databases">
        <title>The Genome Sequence of Anncaliia algerae insect isolate PRA339.</title>
        <authorList>
            <consortium name="The Broad Institute Genome Sequencing Platform"/>
            <consortium name="The Broad Institute Genome Sequencing Center for Infectious Disease"/>
            <person name="Cuomo C."/>
            <person name="Becnel J."/>
            <person name="Sanscrainte N."/>
            <person name="Walker B."/>
            <person name="Young S.K."/>
            <person name="Zeng Q."/>
            <person name="Gargeya S."/>
            <person name="Fitzgerald M."/>
            <person name="Haas B."/>
            <person name="Abouelleil A."/>
            <person name="Alvarado L."/>
            <person name="Arachchi H.M."/>
            <person name="Berlin A.M."/>
            <person name="Chapman S.B."/>
            <person name="Dewar J."/>
            <person name="Goldberg J."/>
            <person name="Griggs A."/>
            <person name="Gujja S."/>
            <person name="Hansen M."/>
            <person name="Howarth C."/>
            <person name="Imamovic A."/>
            <person name="Larimer J."/>
            <person name="McCowan C."/>
            <person name="Murphy C."/>
            <person name="Neiman D."/>
            <person name="Pearson M."/>
            <person name="Priest M."/>
            <person name="Roberts A."/>
            <person name="Saif S."/>
            <person name="Shea T."/>
            <person name="Sisk P."/>
            <person name="Sykes S."/>
            <person name="Wortman J."/>
            <person name="Nusbaum C."/>
            <person name="Birren B."/>
        </authorList>
    </citation>
    <scope>NUCLEOTIDE SEQUENCE [LARGE SCALE GENOMIC DNA]</scope>
    <source>
        <strain evidence="2 3">PRA339</strain>
    </source>
</reference>
<dbReference type="GO" id="GO:0006457">
    <property type="term" value="P:protein folding"/>
    <property type="evidence" value="ECO:0007669"/>
    <property type="project" value="TreeGrafter"/>
</dbReference>
<dbReference type="PANTHER" id="PTHR35329">
    <property type="entry name" value="CHITIN SYNTHASE EXPORT CHAPERONE"/>
    <property type="match status" value="1"/>
</dbReference>
<protein>
    <submittedName>
        <fullName evidence="2">Uncharacterized protein</fullName>
    </submittedName>
</protein>
<feature type="transmembrane region" description="Helical" evidence="1">
    <location>
        <begin position="233"/>
        <end position="251"/>
    </location>
</feature>
<gene>
    <name evidence="2" type="ORF">H312_00487</name>
</gene>
<feature type="transmembrane region" description="Helical" evidence="1">
    <location>
        <begin position="102"/>
        <end position="123"/>
    </location>
</feature>
<dbReference type="EMBL" id="KK365133">
    <property type="protein sequence ID" value="KCZ82005.1"/>
    <property type="molecule type" value="Genomic_DNA"/>
</dbReference>
<dbReference type="STRING" id="1288291.A0A059F486"/>
<evidence type="ECO:0000256" key="1">
    <source>
        <dbReference type="SAM" id="Phobius"/>
    </source>
</evidence>
<dbReference type="GO" id="GO:0051082">
    <property type="term" value="F:unfolded protein binding"/>
    <property type="evidence" value="ECO:0007669"/>
    <property type="project" value="TreeGrafter"/>
</dbReference>
<sequence length="272" mass="31409">MQFLDFSLTCNQVPLPLCKALGKNCRYTSRLGEISTYKISSPSTIVLLACAIITIMHLIRRTRKYHTLFSKNEFVLFFYLYLTSIFLDIILISNYLKDNTTFMYVLIAQLSFSCTALVSLLIGNITSKLFDSIQAFRSITIARILCSIYFIIVYPFLFVAIKNKNATLLFIFLVFVNLGIVLVYLIYQIILLRVSEAEVWAYGTLSVAVVFFSIACTFLFYGSNIIAFLSERYLDGYFFFHLFIFCTVLMIHKYWYSISDNEIECADLLNEV</sequence>
<reference evidence="3" key="1">
    <citation type="submission" date="2013-02" db="EMBL/GenBank/DDBJ databases">
        <authorList>
            <consortium name="The Broad Institute Genome Sequencing Platform"/>
            <person name="Cuomo C."/>
            <person name="Becnel J."/>
            <person name="Sanscrainte N."/>
            <person name="Walker B."/>
            <person name="Young S.K."/>
            <person name="Zeng Q."/>
            <person name="Gargeya S."/>
            <person name="Fitzgerald M."/>
            <person name="Haas B."/>
            <person name="Abouelleil A."/>
            <person name="Alvarado L."/>
            <person name="Arachchi H.M."/>
            <person name="Berlin A.M."/>
            <person name="Chapman S.B."/>
            <person name="Dewar J."/>
            <person name="Goldberg J."/>
            <person name="Griggs A."/>
            <person name="Gujja S."/>
            <person name="Hansen M."/>
            <person name="Howarth C."/>
            <person name="Imamovic A."/>
            <person name="Larimer J."/>
            <person name="McCowan C."/>
            <person name="Murphy C."/>
            <person name="Neiman D."/>
            <person name="Pearson M."/>
            <person name="Priest M."/>
            <person name="Roberts A."/>
            <person name="Saif S."/>
            <person name="Shea T."/>
            <person name="Sisk P."/>
            <person name="Sykes S."/>
            <person name="Wortman J."/>
            <person name="Nusbaum C."/>
            <person name="Birren B."/>
        </authorList>
    </citation>
    <scope>NUCLEOTIDE SEQUENCE [LARGE SCALE GENOMIC DNA]</scope>
    <source>
        <strain evidence="3">PRA339</strain>
    </source>
</reference>
<dbReference type="HOGENOM" id="CLU_090086_0_0_1"/>
<keyword evidence="1" id="KW-1133">Transmembrane helix</keyword>
<evidence type="ECO:0000313" key="2">
    <source>
        <dbReference type="EMBL" id="KCZ82005.1"/>
    </source>
</evidence>
<keyword evidence="1" id="KW-0812">Transmembrane</keyword>
<feature type="transmembrane region" description="Helical" evidence="1">
    <location>
        <begin position="39"/>
        <end position="59"/>
    </location>
</feature>
<name>A0A059F486_9MICR</name>
<proteinExistence type="predicted"/>
<accession>A0A059F486</accession>
<feature type="transmembrane region" description="Helical" evidence="1">
    <location>
        <begin position="74"/>
        <end position="96"/>
    </location>
</feature>
<dbReference type="AlphaFoldDB" id="A0A059F486"/>
<dbReference type="InterPro" id="IPR022057">
    <property type="entry name" value="Chs7"/>
</dbReference>
<dbReference type="GO" id="GO:0005789">
    <property type="term" value="C:endoplasmic reticulum membrane"/>
    <property type="evidence" value="ECO:0007669"/>
    <property type="project" value="TreeGrafter"/>
</dbReference>
<dbReference type="PANTHER" id="PTHR35329:SF1">
    <property type="entry name" value="CHITIN SYNTHASE EXPORT CHAPERONE"/>
    <property type="match status" value="1"/>
</dbReference>
<dbReference type="VEuPathDB" id="MicrosporidiaDB:H312_00487"/>
<feature type="transmembrane region" description="Helical" evidence="1">
    <location>
        <begin position="144"/>
        <end position="161"/>
    </location>
</feature>
<dbReference type="Proteomes" id="UP000030655">
    <property type="component" value="Unassembled WGS sequence"/>
</dbReference>